<keyword evidence="1" id="KW-0472">Membrane</keyword>
<evidence type="ECO:0000313" key="2">
    <source>
        <dbReference type="Proteomes" id="UP000095287"/>
    </source>
</evidence>
<protein>
    <submittedName>
        <fullName evidence="3">G_PROTEIN_RECEP_F1_2 domain-containing protein</fullName>
    </submittedName>
</protein>
<feature type="transmembrane region" description="Helical" evidence="1">
    <location>
        <begin position="41"/>
        <end position="69"/>
    </location>
</feature>
<reference evidence="3" key="1">
    <citation type="submission" date="2016-11" db="UniProtKB">
        <authorList>
            <consortium name="WormBaseParasite"/>
        </authorList>
    </citation>
    <scope>IDENTIFICATION</scope>
</reference>
<accession>A0A1I8ALI2</accession>
<keyword evidence="2" id="KW-1185">Reference proteome</keyword>
<keyword evidence="1" id="KW-1133">Transmembrane helix</keyword>
<dbReference type="WBParaSite" id="L893_g6954.t1">
    <property type="protein sequence ID" value="L893_g6954.t1"/>
    <property type="gene ID" value="L893_g6954"/>
</dbReference>
<dbReference type="AlphaFoldDB" id="A0A1I8ALI2"/>
<sequence>MWSGVKIIQYFFIILLSFVNTALVVHFMLKSSSTNGWKTRSSLLLFLFSIIIVSCCYVQFSVIWLLYTFDLLNDLSYVNILFMLSGNITTSVRIFYDTTTIILLCHRICSIKWPVRHMDFGLFTISLISLAVTSASCSALLYNGFVVLGSKCISTSKAVNESGLCDTGTTVYNSLFFGMRLAFSVLVVIVGVVFHLVYRQYNRQLVTVHNSKVNRFVMCIFYLKVILEVVPFACDNILRSTIGVSVATYIGAYGALGGVLDPFLCCCAYLIPFMQKSKKTTPQMQITIIRG</sequence>
<name>A0A1I8ALI2_9BILA</name>
<dbReference type="Proteomes" id="UP000095287">
    <property type="component" value="Unplaced"/>
</dbReference>
<organism evidence="2 3">
    <name type="scientific">Steinernema glaseri</name>
    <dbReference type="NCBI Taxonomy" id="37863"/>
    <lineage>
        <taxon>Eukaryota</taxon>
        <taxon>Metazoa</taxon>
        <taxon>Ecdysozoa</taxon>
        <taxon>Nematoda</taxon>
        <taxon>Chromadorea</taxon>
        <taxon>Rhabditida</taxon>
        <taxon>Tylenchina</taxon>
        <taxon>Panagrolaimomorpha</taxon>
        <taxon>Strongyloidoidea</taxon>
        <taxon>Steinernematidae</taxon>
        <taxon>Steinernema</taxon>
    </lineage>
</organism>
<feature type="transmembrane region" description="Helical" evidence="1">
    <location>
        <begin position="7"/>
        <end position="29"/>
    </location>
</feature>
<feature type="transmembrane region" description="Helical" evidence="1">
    <location>
        <begin position="250"/>
        <end position="271"/>
    </location>
</feature>
<feature type="transmembrane region" description="Helical" evidence="1">
    <location>
        <begin position="219"/>
        <end position="238"/>
    </location>
</feature>
<feature type="transmembrane region" description="Helical" evidence="1">
    <location>
        <begin position="177"/>
        <end position="198"/>
    </location>
</feature>
<evidence type="ECO:0000256" key="1">
    <source>
        <dbReference type="SAM" id="Phobius"/>
    </source>
</evidence>
<keyword evidence="1" id="KW-0812">Transmembrane</keyword>
<proteinExistence type="predicted"/>
<feature type="transmembrane region" description="Helical" evidence="1">
    <location>
        <begin position="117"/>
        <end position="141"/>
    </location>
</feature>
<evidence type="ECO:0000313" key="3">
    <source>
        <dbReference type="WBParaSite" id="L893_g6954.t1"/>
    </source>
</evidence>